<dbReference type="Pfam" id="PF02518">
    <property type="entry name" value="HATPase_c"/>
    <property type="match status" value="1"/>
</dbReference>
<evidence type="ECO:0000256" key="4">
    <source>
        <dbReference type="ARBA" id="ARBA00022777"/>
    </source>
</evidence>
<dbReference type="PANTHER" id="PTHR42878:SF14">
    <property type="entry name" value="OSMOLARITY TWO-COMPONENT SYSTEM PROTEIN SSK1"/>
    <property type="match status" value="1"/>
</dbReference>
<organism evidence="7 8">
    <name type="scientific">Pelomonas cellulosilytica</name>
    <dbReference type="NCBI Taxonomy" id="2906762"/>
    <lineage>
        <taxon>Bacteria</taxon>
        <taxon>Pseudomonadati</taxon>
        <taxon>Pseudomonadota</taxon>
        <taxon>Betaproteobacteria</taxon>
        <taxon>Burkholderiales</taxon>
        <taxon>Sphaerotilaceae</taxon>
        <taxon>Roseateles</taxon>
    </lineage>
</organism>
<feature type="region of interest" description="Disordered" evidence="5">
    <location>
        <begin position="263"/>
        <end position="295"/>
    </location>
</feature>
<accession>A0ABS8Y0Z2</accession>
<dbReference type="Proteomes" id="UP001200741">
    <property type="component" value="Unassembled WGS sequence"/>
</dbReference>
<reference evidence="7 8" key="1">
    <citation type="submission" date="2021-12" db="EMBL/GenBank/DDBJ databases">
        <title>Genome seq of P8.</title>
        <authorList>
            <person name="Seo T."/>
        </authorList>
    </citation>
    <scope>NUCLEOTIDE SEQUENCE [LARGE SCALE GENOMIC DNA]</scope>
    <source>
        <strain evidence="7 8">P8</strain>
    </source>
</reference>
<dbReference type="InterPro" id="IPR050351">
    <property type="entry name" value="BphY/WalK/GraS-like"/>
</dbReference>
<dbReference type="InterPro" id="IPR005467">
    <property type="entry name" value="His_kinase_dom"/>
</dbReference>
<keyword evidence="3" id="KW-0808">Transferase</keyword>
<evidence type="ECO:0000259" key="6">
    <source>
        <dbReference type="PROSITE" id="PS50109"/>
    </source>
</evidence>
<dbReference type="PROSITE" id="PS50109">
    <property type="entry name" value="HIS_KIN"/>
    <property type="match status" value="1"/>
</dbReference>
<feature type="domain" description="Histidine kinase" evidence="6">
    <location>
        <begin position="53"/>
        <end position="280"/>
    </location>
</feature>
<evidence type="ECO:0000256" key="1">
    <source>
        <dbReference type="ARBA" id="ARBA00000085"/>
    </source>
</evidence>
<comment type="catalytic activity">
    <reaction evidence="1">
        <text>ATP + protein L-histidine = ADP + protein N-phospho-L-histidine.</text>
        <dbReference type="EC" id="2.7.13.3"/>
    </reaction>
</comment>
<sequence length="295" mass="31365">MDKPTTLPPAHLFKIAPFTAASRDRPGLWTSRPASPVDLPSTDSRNASMLWQHAVHDVRGKLGVVANITLLLQRPCTDERRLALASMLDRNVTSLGLLLDGMDDLARHEAVAEAPVLRPLNAAVVLQGVCDSVMALAETRGLRVEYRGPAVLPVETDARLLERIAQNLMLNAVRYTTSHGVVLTCGASDRVAPGRWFFEVRDATPVQAVGALHLPLQGLPVSPAAQPLPAGEGLGLAIVARLSRLLGAEVEMASTGTGRWTRVSQPRRGGAALATLPGGAPRATRAMRPGQAARP</sequence>
<dbReference type="GO" id="GO:0016301">
    <property type="term" value="F:kinase activity"/>
    <property type="evidence" value="ECO:0007669"/>
    <property type="project" value="UniProtKB-KW"/>
</dbReference>
<proteinExistence type="predicted"/>
<dbReference type="PANTHER" id="PTHR42878">
    <property type="entry name" value="TWO-COMPONENT HISTIDINE KINASE"/>
    <property type="match status" value="1"/>
</dbReference>
<evidence type="ECO:0000313" key="8">
    <source>
        <dbReference type="Proteomes" id="UP001200741"/>
    </source>
</evidence>
<comment type="caution">
    <text evidence="7">The sequence shown here is derived from an EMBL/GenBank/DDBJ whole genome shotgun (WGS) entry which is preliminary data.</text>
</comment>
<gene>
    <name evidence="7" type="ORF">LXT13_26120</name>
</gene>
<dbReference type="EMBL" id="JAJTWU010000013">
    <property type="protein sequence ID" value="MCE4557872.1"/>
    <property type="molecule type" value="Genomic_DNA"/>
</dbReference>
<protein>
    <recommendedName>
        <fullName evidence="2">histidine kinase</fullName>
        <ecNumber evidence="2">2.7.13.3</ecNumber>
    </recommendedName>
</protein>
<feature type="compositionally biased region" description="Low complexity" evidence="5">
    <location>
        <begin position="267"/>
        <end position="283"/>
    </location>
</feature>
<dbReference type="InterPro" id="IPR003594">
    <property type="entry name" value="HATPase_dom"/>
</dbReference>
<dbReference type="SUPFAM" id="SSF55874">
    <property type="entry name" value="ATPase domain of HSP90 chaperone/DNA topoisomerase II/histidine kinase"/>
    <property type="match status" value="1"/>
</dbReference>
<keyword evidence="8" id="KW-1185">Reference proteome</keyword>
<dbReference type="EC" id="2.7.13.3" evidence="2"/>
<evidence type="ECO:0000256" key="5">
    <source>
        <dbReference type="SAM" id="MobiDB-lite"/>
    </source>
</evidence>
<evidence type="ECO:0000256" key="2">
    <source>
        <dbReference type="ARBA" id="ARBA00012438"/>
    </source>
</evidence>
<dbReference type="RefSeq" id="WP_233375255.1">
    <property type="nucleotide sequence ID" value="NZ_JAJTWU010000013.1"/>
</dbReference>
<keyword evidence="4 7" id="KW-0418">Kinase</keyword>
<evidence type="ECO:0000256" key="3">
    <source>
        <dbReference type="ARBA" id="ARBA00022679"/>
    </source>
</evidence>
<name>A0ABS8Y0Z2_9BURK</name>
<dbReference type="InterPro" id="IPR036890">
    <property type="entry name" value="HATPase_C_sf"/>
</dbReference>
<dbReference type="Gene3D" id="3.30.565.10">
    <property type="entry name" value="Histidine kinase-like ATPase, C-terminal domain"/>
    <property type="match status" value="1"/>
</dbReference>
<evidence type="ECO:0000313" key="7">
    <source>
        <dbReference type="EMBL" id="MCE4557872.1"/>
    </source>
</evidence>